<organism evidence="5 6">
    <name type="scientific">Oesophagostomum dentatum</name>
    <name type="common">Nodular worm</name>
    <dbReference type="NCBI Taxonomy" id="61180"/>
    <lineage>
        <taxon>Eukaryota</taxon>
        <taxon>Metazoa</taxon>
        <taxon>Ecdysozoa</taxon>
        <taxon>Nematoda</taxon>
        <taxon>Chromadorea</taxon>
        <taxon>Rhabditida</taxon>
        <taxon>Rhabditina</taxon>
        <taxon>Rhabditomorpha</taxon>
        <taxon>Strongyloidea</taxon>
        <taxon>Strongylidae</taxon>
        <taxon>Oesophagostomum</taxon>
    </lineage>
</organism>
<reference evidence="5 6" key="1">
    <citation type="submission" date="2014-03" db="EMBL/GenBank/DDBJ databases">
        <title>Draft genome of the hookworm Oesophagostomum dentatum.</title>
        <authorList>
            <person name="Mitreva M."/>
        </authorList>
    </citation>
    <scope>NUCLEOTIDE SEQUENCE [LARGE SCALE GENOMIC DNA]</scope>
    <source>
        <strain evidence="5 6">OD-Hann</strain>
    </source>
</reference>
<protein>
    <recommendedName>
        <fullName evidence="4">VWFA domain-containing protein</fullName>
    </recommendedName>
</protein>
<evidence type="ECO:0000259" key="4">
    <source>
        <dbReference type="PROSITE" id="PS50234"/>
    </source>
</evidence>
<dbReference type="PANTHER" id="PTHR48103">
    <property type="entry name" value="MIDASIN-RELATED"/>
    <property type="match status" value="1"/>
</dbReference>
<name>A0A0B1TRZ4_OESDE</name>
<sequence length="358" mass="40202">MVGAGSLEEAKQSKKSEMERKPRERKKPLPGAEEAADAPLEHDDNASEQQEASIHLAPEQMFNLVEEMTKELTLGSAEEHIADQDVKRAEKFNNKDPAQAEQQWQAMSRTHPLYYLVYNRGDYRTGKRLNMRRLIPYIASEYRKDRIWMRRTKKAQRDYQVLIAVDDSASMNENGIHEVTCESACVIEDALRRCDAGAVSVCSFGSDVKIINSFDDNMMPGPELLQKLSFDQNSTDLVLLLNRARHMLSNVRTPTSEQLLIIISDGRGALAQGADKVKAALSALQGVTVLFVILDSGQKSICDLSVASFQGGNVILTPYLAVFPFPFYTIIKNITQLPSILTESIRQWFEMTVRTNSL</sequence>
<accession>A0A0B1TRZ4</accession>
<dbReference type="Gene3D" id="3.40.50.410">
    <property type="entry name" value="von Willebrand factor, type A domain"/>
    <property type="match status" value="1"/>
</dbReference>
<feature type="compositionally biased region" description="Basic and acidic residues" evidence="3">
    <location>
        <begin position="8"/>
        <end position="22"/>
    </location>
</feature>
<dbReference type="GO" id="GO:0005524">
    <property type="term" value="F:ATP binding"/>
    <property type="evidence" value="ECO:0007669"/>
    <property type="project" value="UniProtKB-KW"/>
</dbReference>
<dbReference type="GO" id="GO:0005634">
    <property type="term" value="C:nucleus"/>
    <property type="evidence" value="ECO:0007669"/>
    <property type="project" value="TreeGrafter"/>
</dbReference>
<feature type="region of interest" description="Disordered" evidence="3">
    <location>
        <begin position="1"/>
        <end position="50"/>
    </location>
</feature>
<evidence type="ECO:0000313" key="6">
    <source>
        <dbReference type="Proteomes" id="UP000053660"/>
    </source>
</evidence>
<dbReference type="GO" id="GO:0000055">
    <property type="term" value="P:ribosomal large subunit export from nucleus"/>
    <property type="evidence" value="ECO:0007669"/>
    <property type="project" value="TreeGrafter"/>
</dbReference>
<dbReference type="AlphaFoldDB" id="A0A0B1TRZ4"/>
<proteinExistence type="predicted"/>
<dbReference type="PROSITE" id="PS50234">
    <property type="entry name" value="VWFA"/>
    <property type="match status" value="1"/>
</dbReference>
<keyword evidence="2" id="KW-0067">ATP-binding</keyword>
<dbReference type="SUPFAM" id="SSF53300">
    <property type="entry name" value="vWA-like"/>
    <property type="match status" value="1"/>
</dbReference>
<gene>
    <name evidence="5" type="ORF">OESDEN_01896</name>
</gene>
<evidence type="ECO:0000256" key="3">
    <source>
        <dbReference type="SAM" id="MobiDB-lite"/>
    </source>
</evidence>
<keyword evidence="1" id="KW-0547">Nucleotide-binding</keyword>
<dbReference type="InterPro" id="IPR002035">
    <property type="entry name" value="VWF_A"/>
</dbReference>
<dbReference type="InterPro" id="IPR036465">
    <property type="entry name" value="vWFA_dom_sf"/>
</dbReference>
<dbReference type="Proteomes" id="UP000053660">
    <property type="component" value="Unassembled WGS sequence"/>
</dbReference>
<dbReference type="EMBL" id="KN549354">
    <property type="protein sequence ID" value="KHJ98125.1"/>
    <property type="molecule type" value="Genomic_DNA"/>
</dbReference>
<dbReference type="Pfam" id="PF13519">
    <property type="entry name" value="VWA_2"/>
    <property type="match status" value="1"/>
</dbReference>
<evidence type="ECO:0000256" key="2">
    <source>
        <dbReference type="ARBA" id="ARBA00022840"/>
    </source>
</evidence>
<dbReference type="GO" id="GO:0000027">
    <property type="term" value="P:ribosomal large subunit assembly"/>
    <property type="evidence" value="ECO:0007669"/>
    <property type="project" value="TreeGrafter"/>
</dbReference>
<keyword evidence="6" id="KW-1185">Reference proteome</keyword>
<evidence type="ECO:0000256" key="1">
    <source>
        <dbReference type="ARBA" id="ARBA00022741"/>
    </source>
</evidence>
<evidence type="ECO:0000313" key="5">
    <source>
        <dbReference type="EMBL" id="KHJ98125.1"/>
    </source>
</evidence>
<dbReference type="OrthoDB" id="422220at2759"/>
<dbReference type="PANTHER" id="PTHR48103:SF2">
    <property type="entry name" value="MIDASIN"/>
    <property type="match status" value="1"/>
</dbReference>
<feature type="domain" description="VWFA" evidence="4">
    <location>
        <begin position="160"/>
        <end position="345"/>
    </location>
</feature>
<dbReference type="GO" id="GO:0030687">
    <property type="term" value="C:preribosome, large subunit precursor"/>
    <property type="evidence" value="ECO:0007669"/>
    <property type="project" value="TreeGrafter"/>
</dbReference>